<dbReference type="AlphaFoldDB" id="A0A914ZAB3"/>
<feature type="compositionally biased region" description="Polar residues" evidence="1">
    <location>
        <begin position="1"/>
        <end position="13"/>
    </location>
</feature>
<evidence type="ECO:0000313" key="2">
    <source>
        <dbReference type="Proteomes" id="UP000887577"/>
    </source>
</evidence>
<sequence>MSSPDDINSNPDIPSTAKEDQEDNVREEKKYDNKDGILSKIADGVQQFAEALSAGERNVMTDSLKHPTSGRADLIATNRKALRIDEKLETEREMGRS</sequence>
<feature type="region of interest" description="Disordered" evidence="1">
    <location>
        <begin position="1"/>
        <end position="36"/>
    </location>
</feature>
<accession>A0A914ZAB3</accession>
<feature type="compositionally biased region" description="Basic and acidic residues" evidence="1">
    <location>
        <begin position="17"/>
        <end position="36"/>
    </location>
</feature>
<keyword evidence="2" id="KW-1185">Reference proteome</keyword>
<organism evidence="2 3">
    <name type="scientific">Panagrolaimus superbus</name>
    <dbReference type="NCBI Taxonomy" id="310955"/>
    <lineage>
        <taxon>Eukaryota</taxon>
        <taxon>Metazoa</taxon>
        <taxon>Ecdysozoa</taxon>
        <taxon>Nematoda</taxon>
        <taxon>Chromadorea</taxon>
        <taxon>Rhabditida</taxon>
        <taxon>Tylenchina</taxon>
        <taxon>Panagrolaimomorpha</taxon>
        <taxon>Panagrolaimoidea</taxon>
        <taxon>Panagrolaimidae</taxon>
        <taxon>Panagrolaimus</taxon>
    </lineage>
</organism>
<evidence type="ECO:0000313" key="3">
    <source>
        <dbReference type="WBParaSite" id="PSU_v2.g8862.t1"/>
    </source>
</evidence>
<dbReference type="WBParaSite" id="PSU_v2.g8862.t1">
    <property type="protein sequence ID" value="PSU_v2.g8862.t1"/>
    <property type="gene ID" value="PSU_v2.g8862"/>
</dbReference>
<dbReference type="Proteomes" id="UP000887577">
    <property type="component" value="Unplaced"/>
</dbReference>
<proteinExistence type="predicted"/>
<reference evidence="3" key="1">
    <citation type="submission" date="2022-11" db="UniProtKB">
        <authorList>
            <consortium name="WormBaseParasite"/>
        </authorList>
    </citation>
    <scope>IDENTIFICATION</scope>
</reference>
<evidence type="ECO:0000256" key="1">
    <source>
        <dbReference type="SAM" id="MobiDB-lite"/>
    </source>
</evidence>
<name>A0A914ZAB3_9BILA</name>
<protein>
    <submittedName>
        <fullName evidence="3">Uncharacterized protein</fullName>
    </submittedName>
</protein>